<feature type="transmembrane region" description="Helical" evidence="7">
    <location>
        <begin position="610"/>
        <end position="628"/>
    </location>
</feature>
<proteinExistence type="predicted"/>
<dbReference type="OrthoDB" id="10255969at2759"/>
<gene>
    <name evidence="9" type="ORF">GE061_019863</name>
</gene>
<dbReference type="SUPFAM" id="SSF52540">
    <property type="entry name" value="P-loop containing nucleoside triphosphate hydrolases"/>
    <property type="match status" value="1"/>
</dbReference>
<sequence>MFQSDISARISRGNMGDEVPPMVRVVDAYKSFAQSVVLNDLNMTVPTGKIYALLGPSGCGKTVLLNCILGLRPLDDGYIKLEISKRTSIGYMPQDVGLSPDFTIRETLEFYGRVYDINALDLNVRINELATVLELLDMNLKIKQLSGGEQRRVSLSVTMLHGPKLLLLDEPTVGVDPVLSLKIWEYLVRTARSGVTVIITTHYVEEARMAHLVGMMRDGELLVEESPAQLMTKQRVNTLEHAFLQLSKQQQLDILQRKKGSFLRRKRKSKQLEEIFEPGGKFKKHRLIAQLIKNYIIMKRNLTMFCLMLLLPFTLSFLQREAYAGLPKLKIALVSEELDLEGENLCHQSREYFSTDDFNCTTAAPFTCLLLQSFRESIDTIIYDDEEGAKAAVLTNKVWGMLHVPSNFTNTLTQLVLYGVSFLGSAETDQLLGLVTIDAHLDSSNFIINQWLRKKLTDRYQFFVKTLAVSCGLPDNYATVPVRIMDPIHGQSDPTLTESILPAFLSSWCFYLTLLFTTGAVMMEKSVGLVERNMVAGMTYLETVVAHTVFQTVLIAVQKGIMLAIFYAFYNETLLGSKTLAVVLLFAIEAVGVAYGFFITEVCSCERLITYNAVSSLNVIFIISGLLWPTEGAHFVMKSVYWAVPISPAVDAYKTIALRGQGLDNYIVAKGFVSCAAWIAIFSLGTFLSLLRIHSSDAEFTQNKSNDEHCGSY</sequence>
<keyword evidence="10" id="KW-1185">Reference proteome</keyword>
<dbReference type="Pfam" id="PF12698">
    <property type="entry name" value="ABC2_membrane_3"/>
    <property type="match status" value="1"/>
</dbReference>
<feature type="transmembrane region" description="Helical" evidence="7">
    <location>
        <begin position="544"/>
        <end position="568"/>
    </location>
</feature>
<evidence type="ECO:0000256" key="2">
    <source>
        <dbReference type="ARBA" id="ARBA00022692"/>
    </source>
</evidence>
<evidence type="ECO:0000259" key="8">
    <source>
        <dbReference type="PROSITE" id="PS50893"/>
    </source>
</evidence>
<evidence type="ECO:0000256" key="5">
    <source>
        <dbReference type="ARBA" id="ARBA00022989"/>
    </source>
</evidence>
<keyword evidence="2 7" id="KW-0812">Transmembrane</keyword>
<protein>
    <recommendedName>
        <fullName evidence="8">ABC transporter domain-containing protein</fullName>
    </recommendedName>
</protein>
<evidence type="ECO:0000256" key="7">
    <source>
        <dbReference type="SAM" id="Phobius"/>
    </source>
</evidence>
<dbReference type="PANTHER" id="PTHR43038">
    <property type="entry name" value="ATP-BINDING CASSETTE, SUB-FAMILY H, MEMBER 1"/>
    <property type="match status" value="1"/>
</dbReference>
<dbReference type="InterPro" id="IPR003439">
    <property type="entry name" value="ABC_transporter-like_ATP-bd"/>
</dbReference>
<dbReference type="CDD" id="cd03230">
    <property type="entry name" value="ABC_DR_subfamily_A"/>
    <property type="match status" value="1"/>
</dbReference>
<dbReference type="Gene3D" id="3.40.50.300">
    <property type="entry name" value="P-loop containing nucleotide triphosphate hydrolases"/>
    <property type="match status" value="1"/>
</dbReference>
<dbReference type="InterPro" id="IPR017871">
    <property type="entry name" value="ABC_transporter-like_CS"/>
</dbReference>
<dbReference type="GO" id="GO:0005524">
    <property type="term" value="F:ATP binding"/>
    <property type="evidence" value="ECO:0007669"/>
    <property type="project" value="UniProtKB-KW"/>
</dbReference>
<keyword evidence="3" id="KW-0547">Nucleotide-binding</keyword>
<comment type="caution">
    <text evidence="9">The sequence shown here is derived from an EMBL/GenBank/DDBJ whole genome shotgun (WGS) entry which is preliminary data.</text>
</comment>
<dbReference type="GO" id="GO:0140359">
    <property type="term" value="F:ABC-type transporter activity"/>
    <property type="evidence" value="ECO:0007669"/>
    <property type="project" value="InterPro"/>
</dbReference>
<keyword evidence="5 7" id="KW-1133">Transmembrane helix</keyword>
<feature type="transmembrane region" description="Helical" evidence="7">
    <location>
        <begin position="500"/>
        <end position="523"/>
    </location>
</feature>
<dbReference type="InterPro" id="IPR027417">
    <property type="entry name" value="P-loop_NTPase"/>
</dbReference>
<evidence type="ECO:0000256" key="4">
    <source>
        <dbReference type="ARBA" id="ARBA00022840"/>
    </source>
</evidence>
<feature type="transmembrane region" description="Helical" evidence="7">
    <location>
        <begin position="667"/>
        <end position="691"/>
    </location>
</feature>
<dbReference type="InterPro" id="IPR013525">
    <property type="entry name" value="ABC2_TM"/>
</dbReference>
<dbReference type="EMBL" id="WIXP02000009">
    <property type="protein sequence ID" value="KAF6205690.1"/>
    <property type="molecule type" value="Genomic_DNA"/>
</dbReference>
<feature type="transmembrane region" description="Helical" evidence="7">
    <location>
        <begin position="580"/>
        <end position="598"/>
    </location>
</feature>
<dbReference type="Pfam" id="PF00005">
    <property type="entry name" value="ABC_tran"/>
    <property type="match status" value="1"/>
</dbReference>
<dbReference type="GO" id="GO:0016887">
    <property type="term" value="F:ATP hydrolysis activity"/>
    <property type="evidence" value="ECO:0007669"/>
    <property type="project" value="InterPro"/>
</dbReference>
<accession>A0A8S9X9B0</accession>
<dbReference type="PROSITE" id="PS50893">
    <property type="entry name" value="ABC_TRANSPORTER_2"/>
    <property type="match status" value="1"/>
</dbReference>
<dbReference type="InterPro" id="IPR003593">
    <property type="entry name" value="AAA+_ATPase"/>
</dbReference>
<dbReference type="GO" id="GO:0016020">
    <property type="term" value="C:membrane"/>
    <property type="evidence" value="ECO:0007669"/>
    <property type="project" value="UniProtKB-SubCell"/>
</dbReference>
<dbReference type="PANTHER" id="PTHR43038:SF3">
    <property type="entry name" value="ABC TRANSPORTER G FAMILY MEMBER 20 ISOFORM X1"/>
    <property type="match status" value="1"/>
</dbReference>
<dbReference type="Proteomes" id="UP000466442">
    <property type="component" value="Linkage Group LG9"/>
</dbReference>
<dbReference type="AlphaFoldDB" id="A0A8S9X9B0"/>
<evidence type="ECO:0000313" key="10">
    <source>
        <dbReference type="Proteomes" id="UP000466442"/>
    </source>
</evidence>
<dbReference type="PROSITE" id="PS00211">
    <property type="entry name" value="ABC_TRANSPORTER_1"/>
    <property type="match status" value="1"/>
</dbReference>
<evidence type="ECO:0000256" key="6">
    <source>
        <dbReference type="ARBA" id="ARBA00023136"/>
    </source>
</evidence>
<feature type="domain" description="ABC transporter" evidence="8">
    <location>
        <begin position="23"/>
        <end position="243"/>
    </location>
</feature>
<name>A0A8S9X9B0_APOLU</name>
<dbReference type="SMART" id="SM00382">
    <property type="entry name" value="AAA"/>
    <property type="match status" value="1"/>
</dbReference>
<evidence type="ECO:0000256" key="1">
    <source>
        <dbReference type="ARBA" id="ARBA00004141"/>
    </source>
</evidence>
<evidence type="ECO:0000313" key="9">
    <source>
        <dbReference type="EMBL" id="KAF6205690.1"/>
    </source>
</evidence>
<evidence type="ECO:0000256" key="3">
    <source>
        <dbReference type="ARBA" id="ARBA00022741"/>
    </source>
</evidence>
<comment type="subcellular location">
    <subcellularLocation>
        <location evidence="1">Membrane</location>
        <topology evidence="1">Multi-pass membrane protein</topology>
    </subcellularLocation>
</comment>
<keyword evidence="6 7" id="KW-0472">Membrane</keyword>
<keyword evidence="4" id="KW-0067">ATP-binding</keyword>
<reference evidence="9" key="1">
    <citation type="journal article" date="2021" name="Mol. Ecol. Resour.">
        <title>Apolygus lucorum genome provides insights into omnivorousness and mesophyll feeding.</title>
        <authorList>
            <person name="Liu Y."/>
            <person name="Liu H."/>
            <person name="Wang H."/>
            <person name="Huang T."/>
            <person name="Liu B."/>
            <person name="Yang B."/>
            <person name="Yin L."/>
            <person name="Li B."/>
            <person name="Zhang Y."/>
            <person name="Zhang S."/>
            <person name="Jiang F."/>
            <person name="Zhang X."/>
            <person name="Ren Y."/>
            <person name="Wang B."/>
            <person name="Wang S."/>
            <person name="Lu Y."/>
            <person name="Wu K."/>
            <person name="Fan W."/>
            <person name="Wang G."/>
        </authorList>
    </citation>
    <scope>NUCLEOTIDE SEQUENCE</scope>
    <source>
        <strain evidence="9">12Hb</strain>
    </source>
</reference>
<organism evidence="9 10">
    <name type="scientific">Apolygus lucorum</name>
    <name type="common">Small green plant bug</name>
    <name type="synonym">Lygocoris lucorum</name>
    <dbReference type="NCBI Taxonomy" id="248454"/>
    <lineage>
        <taxon>Eukaryota</taxon>
        <taxon>Metazoa</taxon>
        <taxon>Ecdysozoa</taxon>
        <taxon>Arthropoda</taxon>
        <taxon>Hexapoda</taxon>
        <taxon>Insecta</taxon>
        <taxon>Pterygota</taxon>
        <taxon>Neoptera</taxon>
        <taxon>Paraneoptera</taxon>
        <taxon>Hemiptera</taxon>
        <taxon>Heteroptera</taxon>
        <taxon>Panheteroptera</taxon>
        <taxon>Cimicomorpha</taxon>
        <taxon>Miridae</taxon>
        <taxon>Mirini</taxon>
        <taxon>Apolygus</taxon>
    </lineage>
</organism>